<accession>A0AAJ1WWL2</accession>
<gene>
    <name evidence="1" type="ORF">QO001_004691</name>
</gene>
<proteinExistence type="predicted"/>
<dbReference type="EMBL" id="JAUSWL010000010">
    <property type="protein sequence ID" value="MDQ0545744.1"/>
    <property type="molecule type" value="Genomic_DNA"/>
</dbReference>
<sequence>MDDQGTEAGAGPDAAGPDAAWLALHAAREAVERALTLAQARQRFGSDAEAVAQARREEAELLVDLDRILTQIRAAEYRRRPGSRRW</sequence>
<protein>
    <submittedName>
        <fullName evidence="1">Uncharacterized protein</fullName>
    </submittedName>
</protein>
<dbReference type="Proteomes" id="UP001223420">
    <property type="component" value="Unassembled WGS sequence"/>
</dbReference>
<evidence type="ECO:0000313" key="1">
    <source>
        <dbReference type="EMBL" id="MDQ0545744.1"/>
    </source>
</evidence>
<dbReference type="AlphaFoldDB" id="A0AAJ1WWL2"/>
<name>A0AAJ1WWL2_9HYPH</name>
<dbReference type="RefSeq" id="WP_007562340.1">
    <property type="nucleotide sequence ID" value="NZ_CP033231.1"/>
</dbReference>
<organism evidence="1 2">
    <name type="scientific">Methylobacterium brachiatum</name>
    <dbReference type="NCBI Taxonomy" id="269660"/>
    <lineage>
        <taxon>Bacteria</taxon>
        <taxon>Pseudomonadati</taxon>
        <taxon>Pseudomonadota</taxon>
        <taxon>Alphaproteobacteria</taxon>
        <taxon>Hyphomicrobiales</taxon>
        <taxon>Methylobacteriaceae</taxon>
        <taxon>Methylobacterium</taxon>
    </lineage>
</organism>
<comment type="caution">
    <text evidence="1">The sequence shown here is derived from an EMBL/GenBank/DDBJ whole genome shotgun (WGS) entry which is preliminary data.</text>
</comment>
<reference evidence="1" key="1">
    <citation type="submission" date="2023-07" db="EMBL/GenBank/DDBJ databases">
        <title>Genomic Encyclopedia of Type Strains, Phase IV (KMG-IV): sequencing the most valuable type-strain genomes for metagenomic binning, comparative biology and taxonomic classification.</title>
        <authorList>
            <person name="Goeker M."/>
        </authorList>
    </citation>
    <scope>NUCLEOTIDE SEQUENCE</scope>
    <source>
        <strain evidence="1">DSM 19569</strain>
    </source>
</reference>
<evidence type="ECO:0000313" key="2">
    <source>
        <dbReference type="Proteomes" id="UP001223420"/>
    </source>
</evidence>